<dbReference type="RefSeq" id="WP_182986664.1">
    <property type="nucleotide sequence ID" value="NZ_JABEQD010000008.1"/>
</dbReference>
<evidence type="ECO:0000313" key="10">
    <source>
        <dbReference type="EMBL" id="MBB2169144.1"/>
    </source>
</evidence>
<dbReference type="Gene3D" id="3.40.640.10">
    <property type="entry name" value="Type I PLP-dependent aspartate aminotransferase-like (Major domain)"/>
    <property type="match status" value="1"/>
</dbReference>
<evidence type="ECO:0000256" key="3">
    <source>
        <dbReference type="ARBA" id="ARBA00011738"/>
    </source>
</evidence>
<evidence type="ECO:0000256" key="7">
    <source>
        <dbReference type="ARBA" id="ARBA00049185"/>
    </source>
</evidence>
<dbReference type="InterPro" id="IPR004838">
    <property type="entry name" value="NHTrfase_class1_PyrdxlP-BS"/>
</dbReference>
<comment type="subunit">
    <text evidence="3">Homodimer.</text>
</comment>
<dbReference type="PANTHER" id="PTHR46383">
    <property type="entry name" value="ASPARTATE AMINOTRANSFERASE"/>
    <property type="match status" value="1"/>
</dbReference>
<dbReference type="PROSITE" id="PS00105">
    <property type="entry name" value="AA_TRANSFER_CLASS_1"/>
    <property type="match status" value="1"/>
</dbReference>
<comment type="cofactor">
    <cofactor evidence="1 8">
        <name>pyridoxal 5'-phosphate</name>
        <dbReference type="ChEBI" id="CHEBI:597326"/>
    </cofactor>
</comment>
<evidence type="ECO:0000256" key="6">
    <source>
        <dbReference type="ARBA" id="ARBA00022898"/>
    </source>
</evidence>
<dbReference type="GO" id="GO:0030170">
    <property type="term" value="F:pyridoxal phosphate binding"/>
    <property type="evidence" value="ECO:0007669"/>
    <property type="project" value="InterPro"/>
</dbReference>
<dbReference type="GO" id="GO:0004069">
    <property type="term" value="F:L-aspartate:2-oxoglutarate aminotransferase activity"/>
    <property type="evidence" value="ECO:0007669"/>
    <property type="project" value="UniProtKB-EC"/>
</dbReference>
<dbReference type="PANTHER" id="PTHR46383:SF1">
    <property type="entry name" value="ASPARTATE AMINOTRANSFERASE"/>
    <property type="match status" value="1"/>
</dbReference>
<evidence type="ECO:0000259" key="9">
    <source>
        <dbReference type="Pfam" id="PF00155"/>
    </source>
</evidence>
<dbReference type="GO" id="GO:0006520">
    <property type="term" value="P:amino acid metabolic process"/>
    <property type="evidence" value="ECO:0007669"/>
    <property type="project" value="InterPro"/>
</dbReference>
<keyword evidence="5 8" id="KW-0808">Transferase</keyword>
<evidence type="ECO:0000256" key="8">
    <source>
        <dbReference type="RuleBase" id="RU000481"/>
    </source>
</evidence>
<dbReference type="CDD" id="cd00609">
    <property type="entry name" value="AAT_like"/>
    <property type="match status" value="1"/>
</dbReference>
<organism evidence="10 11">
    <name type="scientific">Gluconacetobacter aggeris</name>
    <dbReference type="NCBI Taxonomy" id="1286186"/>
    <lineage>
        <taxon>Bacteria</taxon>
        <taxon>Pseudomonadati</taxon>
        <taxon>Pseudomonadota</taxon>
        <taxon>Alphaproteobacteria</taxon>
        <taxon>Acetobacterales</taxon>
        <taxon>Acetobacteraceae</taxon>
        <taxon>Gluconacetobacter</taxon>
    </lineage>
</organism>
<dbReference type="Gene3D" id="3.90.1150.10">
    <property type="entry name" value="Aspartate Aminotransferase, domain 1"/>
    <property type="match status" value="1"/>
</dbReference>
<evidence type="ECO:0000256" key="4">
    <source>
        <dbReference type="ARBA" id="ARBA00022576"/>
    </source>
</evidence>
<dbReference type="Proteomes" id="UP000559860">
    <property type="component" value="Unassembled WGS sequence"/>
</dbReference>
<gene>
    <name evidence="10" type="ORF">HLH36_12380</name>
</gene>
<keyword evidence="4 8" id="KW-0032">Aminotransferase</keyword>
<dbReference type="EMBL" id="JABEQD010000008">
    <property type="protein sequence ID" value="MBB2169144.1"/>
    <property type="molecule type" value="Genomic_DNA"/>
</dbReference>
<comment type="similarity">
    <text evidence="2 8">Belongs to the class-I pyridoxal-phosphate-dependent aminotransferase family.</text>
</comment>
<dbReference type="InterPro" id="IPR004839">
    <property type="entry name" value="Aminotransferase_I/II_large"/>
</dbReference>
<evidence type="ECO:0000313" key="11">
    <source>
        <dbReference type="Proteomes" id="UP000559860"/>
    </source>
</evidence>
<proteinExistence type="inferred from homology"/>
<protein>
    <recommendedName>
        <fullName evidence="8">Aminotransferase</fullName>
        <ecNumber evidence="8">2.6.1.-</ecNumber>
    </recommendedName>
</protein>
<dbReference type="AlphaFoldDB" id="A0A7W4IU81"/>
<comment type="caution">
    <text evidence="10">The sequence shown here is derived from an EMBL/GenBank/DDBJ whole genome shotgun (WGS) entry which is preliminary data.</text>
</comment>
<accession>A0A7W4IU81</accession>
<reference evidence="10 11" key="1">
    <citation type="submission" date="2020-04" db="EMBL/GenBank/DDBJ databases">
        <title>Description of novel Gluconacetobacter.</title>
        <authorList>
            <person name="Sombolestani A."/>
        </authorList>
    </citation>
    <scope>NUCLEOTIDE SEQUENCE [LARGE SCALE GENOMIC DNA]</scope>
    <source>
        <strain evidence="10 11">LMG 27801</strain>
    </source>
</reference>
<dbReference type="SUPFAM" id="SSF53383">
    <property type="entry name" value="PLP-dependent transferases"/>
    <property type="match status" value="1"/>
</dbReference>
<keyword evidence="11" id="KW-1185">Reference proteome</keyword>
<comment type="catalytic activity">
    <reaction evidence="7">
        <text>L-aspartate + 2-oxoglutarate = oxaloacetate + L-glutamate</text>
        <dbReference type="Rhea" id="RHEA:21824"/>
        <dbReference type="ChEBI" id="CHEBI:16452"/>
        <dbReference type="ChEBI" id="CHEBI:16810"/>
        <dbReference type="ChEBI" id="CHEBI:29985"/>
        <dbReference type="ChEBI" id="CHEBI:29991"/>
        <dbReference type="EC" id="2.6.1.1"/>
    </reaction>
</comment>
<dbReference type="InterPro" id="IPR050596">
    <property type="entry name" value="AspAT/PAT-like"/>
</dbReference>
<dbReference type="Pfam" id="PF00155">
    <property type="entry name" value="Aminotran_1_2"/>
    <property type="match status" value="1"/>
</dbReference>
<keyword evidence="6" id="KW-0663">Pyridoxal phosphate</keyword>
<dbReference type="InterPro" id="IPR015422">
    <property type="entry name" value="PyrdxlP-dep_Trfase_small"/>
</dbReference>
<name>A0A7W4IU81_9PROT</name>
<dbReference type="EC" id="2.6.1.-" evidence="8"/>
<evidence type="ECO:0000256" key="5">
    <source>
        <dbReference type="ARBA" id="ARBA00022679"/>
    </source>
</evidence>
<dbReference type="InterPro" id="IPR015421">
    <property type="entry name" value="PyrdxlP-dep_Trfase_major"/>
</dbReference>
<dbReference type="InterPro" id="IPR015424">
    <property type="entry name" value="PyrdxlP-dep_Trfase"/>
</dbReference>
<evidence type="ECO:0000256" key="1">
    <source>
        <dbReference type="ARBA" id="ARBA00001933"/>
    </source>
</evidence>
<evidence type="ECO:0000256" key="2">
    <source>
        <dbReference type="ARBA" id="ARBA00007441"/>
    </source>
</evidence>
<dbReference type="FunFam" id="3.40.640.10:FF:000033">
    <property type="entry name" value="Aspartate aminotransferase"/>
    <property type="match status" value="1"/>
</dbReference>
<sequence>MGRWTEFSRSAKLSGIGVSEIIRIGAEARKLAETHRDVISLSAGEPDFPTPDNVKLAGIGAILTNQTRYTALDGTAELKAAIRRKFRRENGLDYAGDEISVGAGAKQVLFNILMATLNPGDEVIVPSPCWTTYLDMIRLAGGTATVVPCSAETGFRLSPEQLAAALTPRTRWLLLNSPSNPTGAVYGAAHLAALAEVLRTAPRVGVVSDDIYEHVLYDSAPFATMAAICPDMKPRVVIVNGVSKAYSMTGWRVGYAAAAPDIIAAMAVVQSQSSSNPCSISQIAAIEALDGPQDIIAERRDAFRRRRDRIVAGLNTIPHVHCLLPDGAFYAFADMRGLLARPELKRKDMTDDAALCRYFLHECHVAAVPGFCFGGPGYLRLSYAASDKMIDEALERMKAGVERLLKR</sequence>
<feature type="domain" description="Aminotransferase class I/classII large" evidence="9">
    <location>
        <begin position="37"/>
        <end position="396"/>
    </location>
</feature>